<dbReference type="PANTHER" id="PTHR13887">
    <property type="entry name" value="GLUTATHIONE S-TRANSFERASE KAPPA"/>
    <property type="match status" value="1"/>
</dbReference>
<comment type="caution">
    <text evidence="9">The sequence shown here is derived from an EMBL/GenBank/DDBJ whole genome shotgun (WGS) entry which is preliminary data.</text>
</comment>
<proteinExistence type="inferred from homology"/>
<evidence type="ECO:0000313" key="9">
    <source>
        <dbReference type="EMBL" id="OGZ94450.1"/>
    </source>
</evidence>
<evidence type="ECO:0000256" key="7">
    <source>
        <dbReference type="SAM" id="Phobius"/>
    </source>
</evidence>
<evidence type="ECO:0000256" key="5">
    <source>
        <dbReference type="ARBA" id="ARBA00023284"/>
    </source>
</evidence>
<organism evidence="9 10">
    <name type="scientific">Candidatus Sungbacteria bacterium RIFCSPHIGHO2_01_FULL_47_32</name>
    <dbReference type="NCBI Taxonomy" id="1802264"/>
    <lineage>
        <taxon>Bacteria</taxon>
        <taxon>Candidatus Sungiibacteriota</taxon>
    </lineage>
</organism>
<keyword evidence="5" id="KW-0676">Redox-active center</keyword>
<feature type="compositionally biased region" description="Polar residues" evidence="6">
    <location>
        <begin position="1"/>
        <end position="10"/>
    </location>
</feature>
<dbReference type="InterPro" id="IPR012336">
    <property type="entry name" value="Thioredoxin-like_fold"/>
</dbReference>
<evidence type="ECO:0000256" key="2">
    <source>
        <dbReference type="ARBA" id="ARBA00022729"/>
    </source>
</evidence>
<keyword evidence="3" id="KW-0560">Oxidoreductase</keyword>
<dbReference type="SUPFAM" id="SSF52833">
    <property type="entry name" value="Thioredoxin-like"/>
    <property type="match status" value="1"/>
</dbReference>
<keyword evidence="7" id="KW-1133">Transmembrane helix</keyword>
<evidence type="ECO:0000256" key="6">
    <source>
        <dbReference type="SAM" id="MobiDB-lite"/>
    </source>
</evidence>
<evidence type="ECO:0000313" key="10">
    <source>
        <dbReference type="Proteomes" id="UP000177152"/>
    </source>
</evidence>
<keyword evidence="2" id="KW-0732">Signal</keyword>
<comment type="similarity">
    <text evidence="1">Belongs to the thioredoxin family. DsbA subfamily.</text>
</comment>
<dbReference type="Pfam" id="PF13462">
    <property type="entry name" value="Thioredoxin_4"/>
    <property type="match status" value="1"/>
</dbReference>
<dbReference type="InterPro" id="IPR036249">
    <property type="entry name" value="Thioredoxin-like_sf"/>
</dbReference>
<accession>A0A1G2K7J5</accession>
<protein>
    <recommendedName>
        <fullName evidence="8">Thioredoxin domain-containing protein</fullName>
    </recommendedName>
</protein>
<dbReference type="GO" id="GO:0016491">
    <property type="term" value="F:oxidoreductase activity"/>
    <property type="evidence" value="ECO:0007669"/>
    <property type="project" value="UniProtKB-KW"/>
</dbReference>
<dbReference type="EMBL" id="MHQC01000036">
    <property type="protein sequence ID" value="OGZ94450.1"/>
    <property type="molecule type" value="Genomic_DNA"/>
</dbReference>
<sequence length="266" mass="28362">MENEQKQTTVSSETSTGGQPQGGGFSSSPLSVPVSIVIAGAIIALAVVYSGGTRQGGAPTAGQQAGERQGNTPPVAAVNPADLVGAGDPMLGSPDAKVTVVEFSDFQCPFCGKFFRETESKIVDIYVKTGKVRFVYKHFPFLGNESEWAAQASECAKEQGKFWEYHDYLFNTIWDNYYGKGKGGENVGAFSKANLKKFAVALGLDTAIFAQCLDTEKYKDVVNEEEALGRKVGVQGTPSTFVNGKMIVGAQPFEVFDAAIKEALAQ</sequence>
<gene>
    <name evidence="9" type="ORF">A2633_04200</name>
</gene>
<reference evidence="9 10" key="1">
    <citation type="journal article" date="2016" name="Nat. Commun.">
        <title>Thousands of microbial genomes shed light on interconnected biogeochemical processes in an aquifer system.</title>
        <authorList>
            <person name="Anantharaman K."/>
            <person name="Brown C.T."/>
            <person name="Hug L.A."/>
            <person name="Sharon I."/>
            <person name="Castelle C.J."/>
            <person name="Probst A.J."/>
            <person name="Thomas B.C."/>
            <person name="Singh A."/>
            <person name="Wilkins M.J."/>
            <person name="Karaoz U."/>
            <person name="Brodie E.L."/>
            <person name="Williams K.H."/>
            <person name="Hubbard S.S."/>
            <person name="Banfield J.F."/>
        </authorList>
    </citation>
    <scope>NUCLEOTIDE SEQUENCE [LARGE SCALE GENOMIC DNA]</scope>
</reference>
<dbReference type="Gene3D" id="3.40.30.10">
    <property type="entry name" value="Glutaredoxin"/>
    <property type="match status" value="1"/>
</dbReference>
<dbReference type="PANTHER" id="PTHR13887:SF14">
    <property type="entry name" value="DISULFIDE BOND FORMATION PROTEIN D"/>
    <property type="match status" value="1"/>
</dbReference>
<name>A0A1G2K7J5_9BACT</name>
<evidence type="ECO:0000256" key="4">
    <source>
        <dbReference type="ARBA" id="ARBA00023157"/>
    </source>
</evidence>
<feature type="domain" description="Thioredoxin" evidence="8">
    <location>
        <begin position="54"/>
        <end position="265"/>
    </location>
</feature>
<feature type="region of interest" description="Disordered" evidence="6">
    <location>
        <begin position="56"/>
        <end position="79"/>
    </location>
</feature>
<dbReference type="InterPro" id="IPR013766">
    <property type="entry name" value="Thioredoxin_domain"/>
</dbReference>
<feature type="region of interest" description="Disordered" evidence="6">
    <location>
        <begin position="1"/>
        <end position="26"/>
    </location>
</feature>
<dbReference type="Proteomes" id="UP000177152">
    <property type="component" value="Unassembled WGS sequence"/>
</dbReference>
<dbReference type="AlphaFoldDB" id="A0A1G2K7J5"/>
<feature type="compositionally biased region" description="Low complexity" evidence="6">
    <location>
        <begin position="56"/>
        <end position="66"/>
    </location>
</feature>
<evidence type="ECO:0000259" key="8">
    <source>
        <dbReference type="PROSITE" id="PS51352"/>
    </source>
</evidence>
<evidence type="ECO:0000256" key="3">
    <source>
        <dbReference type="ARBA" id="ARBA00023002"/>
    </source>
</evidence>
<feature type="transmembrane region" description="Helical" evidence="7">
    <location>
        <begin position="30"/>
        <end position="49"/>
    </location>
</feature>
<dbReference type="PROSITE" id="PS51352">
    <property type="entry name" value="THIOREDOXIN_2"/>
    <property type="match status" value="1"/>
</dbReference>
<keyword evidence="7" id="KW-0812">Transmembrane</keyword>
<evidence type="ECO:0000256" key="1">
    <source>
        <dbReference type="ARBA" id="ARBA00005791"/>
    </source>
</evidence>
<keyword evidence="4" id="KW-1015">Disulfide bond</keyword>
<keyword evidence="7" id="KW-0472">Membrane</keyword>